<feature type="compositionally biased region" description="Polar residues" evidence="6">
    <location>
        <begin position="153"/>
        <end position="184"/>
    </location>
</feature>
<evidence type="ECO:0000256" key="7">
    <source>
        <dbReference type="SAM" id="Phobius"/>
    </source>
</evidence>
<dbReference type="Pfam" id="PF25024">
    <property type="entry name" value="EGF_TEN"/>
    <property type="match status" value="1"/>
</dbReference>
<keyword evidence="7" id="KW-0472">Membrane</keyword>
<dbReference type="VEuPathDB" id="VectorBase:AMEM21_003772"/>
<comment type="caution">
    <text evidence="5">Lacks conserved residue(s) required for the propagation of feature annotation.</text>
</comment>
<organism evidence="9 10">
    <name type="scientific">Anopheles merus</name>
    <name type="common">Mosquito</name>
    <dbReference type="NCBI Taxonomy" id="30066"/>
    <lineage>
        <taxon>Eukaryota</taxon>
        <taxon>Metazoa</taxon>
        <taxon>Ecdysozoa</taxon>
        <taxon>Arthropoda</taxon>
        <taxon>Hexapoda</taxon>
        <taxon>Insecta</taxon>
        <taxon>Pterygota</taxon>
        <taxon>Neoptera</taxon>
        <taxon>Endopterygota</taxon>
        <taxon>Diptera</taxon>
        <taxon>Nematocera</taxon>
        <taxon>Culicoidea</taxon>
        <taxon>Culicidae</taxon>
        <taxon>Anophelinae</taxon>
        <taxon>Anopheles</taxon>
    </lineage>
</organism>
<feature type="region of interest" description="Disordered" evidence="6">
    <location>
        <begin position="1"/>
        <end position="35"/>
    </location>
</feature>
<keyword evidence="3 5" id="KW-1015">Disulfide bond</keyword>
<dbReference type="STRING" id="30066.A0A182VIS4"/>
<dbReference type="InterPro" id="IPR000742">
    <property type="entry name" value="EGF"/>
</dbReference>
<dbReference type="FunFam" id="2.10.25.10:FF:000001">
    <property type="entry name" value="Tenascin C"/>
    <property type="match status" value="1"/>
</dbReference>
<accession>A0A182VIS4</accession>
<evidence type="ECO:0000313" key="10">
    <source>
        <dbReference type="Proteomes" id="UP000075903"/>
    </source>
</evidence>
<evidence type="ECO:0000256" key="2">
    <source>
        <dbReference type="ARBA" id="ARBA00022737"/>
    </source>
</evidence>
<dbReference type="Gene3D" id="2.60.120.260">
    <property type="entry name" value="Galactose-binding domain-like"/>
    <property type="match status" value="1"/>
</dbReference>
<dbReference type="Gene3D" id="2.10.25.10">
    <property type="entry name" value="Laminin"/>
    <property type="match status" value="2"/>
</dbReference>
<dbReference type="SUPFAM" id="SSF57196">
    <property type="entry name" value="EGF/Laminin"/>
    <property type="match status" value="1"/>
</dbReference>
<evidence type="ECO:0000256" key="6">
    <source>
        <dbReference type="SAM" id="MobiDB-lite"/>
    </source>
</evidence>
<keyword evidence="10" id="KW-1185">Reference proteome</keyword>
<evidence type="ECO:0000313" key="9">
    <source>
        <dbReference type="EnsemblMetazoa" id="AMEM015676-PA"/>
    </source>
</evidence>
<protein>
    <recommendedName>
        <fullName evidence="8">EGF-like domain-containing protein</fullName>
    </recommendedName>
</protein>
<evidence type="ECO:0000256" key="4">
    <source>
        <dbReference type="ARBA" id="ARBA00023180"/>
    </source>
</evidence>
<dbReference type="PANTHER" id="PTHR11219">
    <property type="entry name" value="TENEURIN AND N-ACETYLGLUCOSAMINE-1-PHOSPHODIESTER ALPHA-N-ACETYLGLUCOSAMINIDASE"/>
    <property type="match status" value="1"/>
</dbReference>
<feature type="region of interest" description="Disordered" evidence="6">
    <location>
        <begin position="153"/>
        <end position="239"/>
    </location>
</feature>
<keyword evidence="4" id="KW-0325">Glycoprotein</keyword>
<dbReference type="AlphaFoldDB" id="A0A182VIS4"/>
<dbReference type="SMART" id="SM00181">
    <property type="entry name" value="EGF"/>
    <property type="match status" value="3"/>
</dbReference>
<evidence type="ECO:0000256" key="5">
    <source>
        <dbReference type="PROSITE-ProRule" id="PRU00076"/>
    </source>
</evidence>
<keyword evidence="2" id="KW-0677">Repeat</keyword>
<feature type="compositionally biased region" description="Low complexity" evidence="6">
    <location>
        <begin position="217"/>
        <end position="235"/>
    </location>
</feature>
<dbReference type="CDD" id="cd00054">
    <property type="entry name" value="EGF_CA"/>
    <property type="match status" value="1"/>
</dbReference>
<feature type="domain" description="EGF-like" evidence="8">
    <location>
        <begin position="535"/>
        <end position="567"/>
    </location>
</feature>
<keyword evidence="1 5" id="KW-0245">EGF-like domain</keyword>
<reference evidence="9" key="1">
    <citation type="submission" date="2020-05" db="UniProtKB">
        <authorList>
            <consortium name="EnsemblMetazoa"/>
        </authorList>
    </citation>
    <scope>IDENTIFICATION</scope>
    <source>
        <strain evidence="9">MAF</strain>
    </source>
</reference>
<dbReference type="PROSITE" id="PS50026">
    <property type="entry name" value="EGF_3"/>
    <property type="match status" value="1"/>
</dbReference>
<feature type="transmembrane region" description="Helical" evidence="7">
    <location>
        <begin position="98"/>
        <end position="119"/>
    </location>
</feature>
<dbReference type="InterPro" id="IPR057629">
    <property type="entry name" value="Teneurin1-4_GBD"/>
</dbReference>
<sequence length="597" mass="65567">QSAAQLQQQQQQQQHQHQQQHQQHQQLQSQQQPIPQLAQSMTNTHITTGSRLGGSSSLVMPVFPLRTGGTAHTPHYSPYSPSRFRIDKSCQHRCSWKCFSIALILVTIILSATLTYFAATSSMKSNLDSANCILVQDVKTGTAVDQTGTPIDSSNYGLLSGPSTLNPTEESPITSTLDHNSFSTLGGGLGGSAGAPGGGGNAALSTYSRRPGQDLAHQVQQQQQQHQQHQQQTTQLYSTPHQQKWPAIVELREFNEVHASTIAPFQFWNVEFRNKHPAFIQFNFTLPWGANFAIYGRRNVGPTVTQYDFVEFIKGGRVDHKLRRKRSIGGGGFFQNDLLGAHFDGSVPEENSSAFETIRHNQYAFADLPLDEVEKHIISKRSADGGAAGPGGPSSSLQKIDLEAMTVNVTILQYLDIGRWYLSVYNDELLPHTVSLVVGEAEGVHTACPSDCSGRGSCYLGKCDCIDGYQGNDCSISEWFFRNASCVDVILIPVFISPPPPHPGVCPVLCSAHGHYGGGVCHCEEGWKGSECDIPVSECEMPTCSNHGRCIEGDCHCERGWKGLFCEQRKSNLYINLPTILFCLSRTKTSSRRRVCD</sequence>
<proteinExistence type="predicted"/>
<dbReference type="Pfam" id="PF23106">
    <property type="entry name" value="EGF_Teneurin"/>
    <property type="match status" value="1"/>
</dbReference>
<keyword evidence="7" id="KW-1133">Transmembrane helix</keyword>
<dbReference type="PROSITE" id="PS01186">
    <property type="entry name" value="EGF_2"/>
    <property type="match status" value="1"/>
</dbReference>
<evidence type="ECO:0000259" key="8">
    <source>
        <dbReference type="PROSITE" id="PS50026"/>
    </source>
</evidence>
<dbReference type="InterPro" id="IPR051216">
    <property type="entry name" value="Teneurin"/>
</dbReference>
<dbReference type="VEuPathDB" id="VectorBase:AMEM015676"/>
<dbReference type="SUPFAM" id="SSF81995">
    <property type="entry name" value="beta-sandwich domain of Sec23/24"/>
    <property type="match status" value="1"/>
</dbReference>
<evidence type="ECO:0000256" key="1">
    <source>
        <dbReference type="ARBA" id="ARBA00022536"/>
    </source>
</evidence>
<keyword evidence="7" id="KW-0812">Transmembrane</keyword>
<dbReference type="PANTHER" id="PTHR11219:SF69">
    <property type="entry name" value="TENEURIN-A"/>
    <property type="match status" value="1"/>
</dbReference>
<dbReference type="FunFam" id="2.10.25.10:FF:000013">
    <property type="entry name" value="Teneurin transmembrane protein 4"/>
    <property type="match status" value="1"/>
</dbReference>
<feature type="compositionally biased region" description="Gly residues" evidence="6">
    <location>
        <begin position="185"/>
        <end position="201"/>
    </location>
</feature>
<feature type="disulfide bond" evidence="5">
    <location>
        <begin position="557"/>
        <end position="566"/>
    </location>
</feature>
<dbReference type="EnsemblMetazoa" id="AMEM015676-RA">
    <property type="protein sequence ID" value="AMEM015676-PA"/>
    <property type="gene ID" value="AMEM015676"/>
</dbReference>
<dbReference type="Proteomes" id="UP000075903">
    <property type="component" value="Unassembled WGS sequence"/>
</dbReference>
<dbReference type="Pfam" id="PF23093">
    <property type="entry name" value="GBD_Tenm3"/>
    <property type="match status" value="1"/>
</dbReference>
<evidence type="ECO:0000256" key="3">
    <source>
        <dbReference type="ARBA" id="ARBA00023157"/>
    </source>
</evidence>
<name>A0A182VIS4_ANOME</name>
<dbReference type="GO" id="GO:0008045">
    <property type="term" value="P:motor neuron axon guidance"/>
    <property type="evidence" value="ECO:0007669"/>
    <property type="project" value="TreeGrafter"/>
</dbReference>
<dbReference type="PROSITE" id="PS00022">
    <property type="entry name" value="EGF_1"/>
    <property type="match status" value="1"/>
</dbReference>